<comment type="caution">
    <text evidence="3">The sequence shown here is derived from an EMBL/GenBank/DDBJ whole genome shotgun (WGS) entry which is preliminary data.</text>
</comment>
<feature type="signal peptide" evidence="1">
    <location>
        <begin position="1"/>
        <end position="23"/>
    </location>
</feature>
<dbReference type="InterPro" id="IPR013766">
    <property type="entry name" value="Thioredoxin_domain"/>
</dbReference>
<dbReference type="SUPFAM" id="SSF52833">
    <property type="entry name" value="Thioredoxin-like"/>
    <property type="match status" value="1"/>
</dbReference>
<feature type="domain" description="Thioredoxin" evidence="2">
    <location>
        <begin position="37"/>
        <end position="191"/>
    </location>
</feature>
<dbReference type="GO" id="GO:0016209">
    <property type="term" value="F:antioxidant activity"/>
    <property type="evidence" value="ECO:0007669"/>
    <property type="project" value="InterPro"/>
</dbReference>
<dbReference type="Gene3D" id="3.40.30.10">
    <property type="entry name" value="Glutaredoxin"/>
    <property type="match status" value="1"/>
</dbReference>
<dbReference type="InterPro" id="IPR000866">
    <property type="entry name" value="AhpC/TSA"/>
</dbReference>
<dbReference type="CDD" id="cd02966">
    <property type="entry name" value="TlpA_like_family"/>
    <property type="match status" value="1"/>
</dbReference>
<proteinExistence type="predicted"/>
<evidence type="ECO:0000313" key="4">
    <source>
        <dbReference type="Proteomes" id="UP001144323"/>
    </source>
</evidence>
<dbReference type="RefSeq" id="WP_281803343.1">
    <property type="nucleotide sequence ID" value="NZ_BSEC01000001.1"/>
</dbReference>
<evidence type="ECO:0000256" key="1">
    <source>
        <dbReference type="SAM" id="SignalP"/>
    </source>
</evidence>
<accession>A0A9W6GV48</accession>
<protein>
    <recommendedName>
        <fullName evidence="2">Thioredoxin domain-containing protein</fullName>
    </recommendedName>
</protein>
<keyword evidence="4" id="KW-1185">Reference proteome</keyword>
<dbReference type="EMBL" id="BSEC01000001">
    <property type="protein sequence ID" value="GLI93498.1"/>
    <property type="molecule type" value="Genomic_DNA"/>
</dbReference>
<gene>
    <name evidence="3" type="ORF">LMG27198_24900</name>
</gene>
<sequence>MANPIRLLLLTVLLALSAAPAVAEILGMQVARKVSEAEMKASLRAIDLVDEKGAPLDLNALMSSGKPTLVSLWAHWCPNCLAEVAGYKAIAKACPQQWNVVFVSARAADYPKDRAKFKSLGLPWKIYHVGPSSRTDVAKAEAARAFYGETLEGGVVTPTHYFIAASGAVEAIVAGKMDFTEADRLAAFCGR</sequence>
<dbReference type="Pfam" id="PF00578">
    <property type="entry name" value="AhpC-TSA"/>
    <property type="match status" value="1"/>
</dbReference>
<keyword evidence="1" id="KW-0732">Signal</keyword>
<dbReference type="AlphaFoldDB" id="A0A9W6GV48"/>
<dbReference type="Proteomes" id="UP001144323">
    <property type="component" value="Unassembled WGS sequence"/>
</dbReference>
<evidence type="ECO:0000313" key="3">
    <source>
        <dbReference type="EMBL" id="GLI93498.1"/>
    </source>
</evidence>
<evidence type="ECO:0000259" key="2">
    <source>
        <dbReference type="PROSITE" id="PS51352"/>
    </source>
</evidence>
<dbReference type="PROSITE" id="PS51352">
    <property type="entry name" value="THIOREDOXIN_2"/>
    <property type="match status" value="1"/>
</dbReference>
<dbReference type="GO" id="GO:0016491">
    <property type="term" value="F:oxidoreductase activity"/>
    <property type="evidence" value="ECO:0007669"/>
    <property type="project" value="InterPro"/>
</dbReference>
<organism evidence="3 4">
    <name type="scientific">Methylocystis echinoides</name>
    <dbReference type="NCBI Taxonomy" id="29468"/>
    <lineage>
        <taxon>Bacteria</taxon>
        <taxon>Pseudomonadati</taxon>
        <taxon>Pseudomonadota</taxon>
        <taxon>Alphaproteobacteria</taxon>
        <taxon>Hyphomicrobiales</taxon>
        <taxon>Methylocystaceae</taxon>
        <taxon>Methylocystis</taxon>
    </lineage>
</organism>
<reference evidence="3" key="1">
    <citation type="journal article" date="2023" name="Int. J. Syst. Evol. Microbiol.">
        <title>Methylocystis iwaonis sp. nov., a type II methane-oxidizing bacterium from surface soil of a rice paddy field in Japan, and emended description of the genus Methylocystis (ex Whittenbury et al. 1970) Bowman et al. 1993.</title>
        <authorList>
            <person name="Kaise H."/>
            <person name="Sawadogo J.B."/>
            <person name="Alam M.S."/>
            <person name="Ueno C."/>
            <person name="Dianou D."/>
            <person name="Shinjo R."/>
            <person name="Asakawa S."/>
        </authorList>
    </citation>
    <scope>NUCLEOTIDE SEQUENCE</scope>
    <source>
        <strain evidence="3">LMG27198</strain>
    </source>
</reference>
<dbReference type="InterPro" id="IPR036249">
    <property type="entry name" value="Thioredoxin-like_sf"/>
</dbReference>
<feature type="chain" id="PRO_5040821109" description="Thioredoxin domain-containing protein" evidence="1">
    <location>
        <begin position="24"/>
        <end position="191"/>
    </location>
</feature>
<name>A0A9W6GV48_9HYPH</name>